<protein>
    <submittedName>
        <fullName evidence="9">TRAP-type C4-dicarboxylate transport system, permease component</fullName>
    </submittedName>
</protein>
<evidence type="ECO:0000256" key="6">
    <source>
        <dbReference type="ARBA" id="ARBA00023136"/>
    </source>
</evidence>
<dbReference type="PANTHER" id="PTHR33362:SF3">
    <property type="entry name" value="SIALIC ACID TRAP TRANSPORTER PERMEASE PROTEIN SIAT"/>
    <property type="match status" value="1"/>
</dbReference>
<dbReference type="HOGENOM" id="CLU_019824_4_1_0"/>
<evidence type="ECO:0000256" key="5">
    <source>
        <dbReference type="ARBA" id="ARBA00022989"/>
    </source>
</evidence>
<dbReference type="InterPro" id="IPR004681">
    <property type="entry name" value="TRAP_DctM"/>
</dbReference>
<feature type="transmembrane region" description="Helical" evidence="7">
    <location>
        <begin position="277"/>
        <end position="294"/>
    </location>
</feature>
<feature type="transmembrane region" description="Helical" evidence="7">
    <location>
        <begin position="216"/>
        <end position="235"/>
    </location>
</feature>
<comment type="subcellular location">
    <subcellularLocation>
        <location evidence="1">Cell inner membrane</location>
        <topology evidence="1">Multi-pass membrane protein</topology>
    </subcellularLocation>
</comment>
<feature type="transmembrane region" description="Helical" evidence="7">
    <location>
        <begin position="169"/>
        <end position="195"/>
    </location>
</feature>
<dbReference type="STRING" id="1499967.U27_06906"/>
<feature type="transmembrane region" description="Helical" evidence="7">
    <location>
        <begin position="362"/>
        <end position="386"/>
    </location>
</feature>
<dbReference type="InterPro" id="IPR010656">
    <property type="entry name" value="DctM"/>
</dbReference>
<organism evidence="9">
    <name type="scientific">Vecturithrix granuli</name>
    <dbReference type="NCBI Taxonomy" id="1499967"/>
    <lineage>
        <taxon>Bacteria</taxon>
        <taxon>Candidatus Moduliflexota</taxon>
        <taxon>Candidatus Vecturitrichia</taxon>
        <taxon>Candidatus Vecturitrichales</taxon>
        <taxon>Candidatus Vecturitrichaceae</taxon>
        <taxon>Candidatus Vecturithrix</taxon>
    </lineage>
</organism>
<evidence type="ECO:0000256" key="4">
    <source>
        <dbReference type="ARBA" id="ARBA00022692"/>
    </source>
</evidence>
<accession>A0A081C5R5</accession>
<feature type="transmembrane region" description="Helical" evidence="7">
    <location>
        <begin position="241"/>
        <end position="257"/>
    </location>
</feature>
<reference evidence="9" key="1">
    <citation type="journal article" date="2015" name="PeerJ">
        <title>First genomic representation of candidate bacterial phylum KSB3 points to enhanced environmental sensing as a trigger of wastewater bulking.</title>
        <authorList>
            <person name="Sekiguchi Y."/>
            <person name="Ohashi A."/>
            <person name="Parks D.H."/>
            <person name="Yamauchi T."/>
            <person name="Tyson G.W."/>
            <person name="Hugenholtz P."/>
        </authorList>
    </citation>
    <scope>NUCLEOTIDE SEQUENCE [LARGE SCALE GENOMIC DNA]</scope>
</reference>
<proteinExistence type="predicted"/>
<dbReference type="Proteomes" id="UP000030661">
    <property type="component" value="Unassembled WGS sequence"/>
</dbReference>
<dbReference type="AlphaFoldDB" id="A0A081C5R5"/>
<evidence type="ECO:0000256" key="1">
    <source>
        <dbReference type="ARBA" id="ARBA00004429"/>
    </source>
</evidence>
<keyword evidence="3" id="KW-0997">Cell inner membrane</keyword>
<dbReference type="GO" id="GO:0005886">
    <property type="term" value="C:plasma membrane"/>
    <property type="evidence" value="ECO:0007669"/>
    <property type="project" value="UniProtKB-SubCell"/>
</dbReference>
<evidence type="ECO:0000256" key="2">
    <source>
        <dbReference type="ARBA" id="ARBA00022475"/>
    </source>
</evidence>
<dbReference type="GO" id="GO:0022857">
    <property type="term" value="F:transmembrane transporter activity"/>
    <property type="evidence" value="ECO:0007669"/>
    <property type="project" value="TreeGrafter"/>
</dbReference>
<evidence type="ECO:0000256" key="3">
    <source>
        <dbReference type="ARBA" id="ARBA00022519"/>
    </source>
</evidence>
<name>A0A081C5R5_VECG1</name>
<evidence type="ECO:0000256" key="7">
    <source>
        <dbReference type="SAM" id="Phobius"/>
    </source>
</evidence>
<sequence>MTLIWFLIIGLFVLLATGIPVALAIGIPSLIYVIVDGSIPNFAAVQTMVGGANTYPLLAIPFFIFAGNLMNISGVTTRIFDFSNKLVGHIKGGLGHVNVIASVIFAGMSGAAIADAGGLGTIEITAMRQAGYDDKVTIGITAASSTIGPIIPPSMVAVIYAVIASASVGRLFAAGIIPGLLMGGSLMLLIYLMAGRYTMPLSPKASFKEILHSSKDAFFALLTPGIILGGIFFGIFTPTEAAAIASLYAIILGAFIYREMSWRAFYNAVKDSMSTTVQVMFIVVSATLFAWILAREQVPQAVASFILSKTQNYYLILFAINLILLIVGMFMETVASINILVPVFIPLMQQLGIDPVHFGVMMILNLMIGILTPPFGTVLFVLSSVAKVSVEEVAKDTMIFILPLLAVLALIVLFPQLTLFLPNLIFGQ</sequence>
<keyword evidence="10" id="KW-1185">Reference proteome</keyword>
<dbReference type="Pfam" id="PF06808">
    <property type="entry name" value="DctM"/>
    <property type="match status" value="1"/>
</dbReference>
<feature type="transmembrane region" description="Helical" evidence="7">
    <location>
        <begin position="314"/>
        <end position="341"/>
    </location>
</feature>
<evidence type="ECO:0000259" key="8">
    <source>
        <dbReference type="Pfam" id="PF06808"/>
    </source>
</evidence>
<dbReference type="PIRSF" id="PIRSF006066">
    <property type="entry name" value="HI0050"/>
    <property type="match status" value="1"/>
</dbReference>
<keyword evidence="4 7" id="KW-0812">Transmembrane</keyword>
<evidence type="ECO:0000313" key="10">
    <source>
        <dbReference type="Proteomes" id="UP000030661"/>
    </source>
</evidence>
<evidence type="ECO:0000313" key="9">
    <source>
        <dbReference type="EMBL" id="GAK59920.1"/>
    </source>
</evidence>
<dbReference type="eggNOG" id="COG1593">
    <property type="taxonomic scope" value="Bacteria"/>
</dbReference>
<dbReference type="EMBL" id="DF820471">
    <property type="protein sequence ID" value="GAK59920.1"/>
    <property type="molecule type" value="Genomic_DNA"/>
</dbReference>
<gene>
    <name evidence="9" type="ORF">U27_06906</name>
</gene>
<dbReference type="NCBIfam" id="TIGR00786">
    <property type="entry name" value="dctM"/>
    <property type="match status" value="1"/>
</dbReference>
<feature type="transmembrane region" description="Helical" evidence="7">
    <location>
        <begin position="48"/>
        <end position="70"/>
    </location>
</feature>
<dbReference type="PANTHER" id="PTHR33362">
    <property type="entry name" value="SIALIC ACID TRAP TRANSPORTER PERMEASE PROTEIN SIAT-RELATED"/>
    <property type="match status" value="1"/>
</dbReference>
<feature type="domain" description="TRAP C4-dicarboxylate transport system permease DctM subunit" evidence="8">
    <location>
        <begin position="8"/>
        <end position="417"/>
    </location>
</feature>
<keyword evidence="5 7" id="KW-1133">Transmembrane helix</keyword>
<keyword evidence="6 7" id="KW-0472">Membrane</keyword>
<keyword evidence="2" id="KW-1003">Cell membrane</keyword>
<feature type="transmembrane region" description="Helical" evidence="7">
    <location>
        <begin position="136"/>
        <end position="163"/>
    </location>
</feature>
<feature type="transmembrane region" description="Helical" evidence="7">
    <location>
        <begin position="398"/>
        <end position="421"/>
    </location>
</feature>